<keyword evidence="2" id="KW-1185">Reference proteome</keyword>
<organism evidence="1 2">
    <name type="scientific">Fodinibius salipaludis</name>
    <dbReference type="NCBI Taxonomy" id="2032627"/>
    <lineage>
        <taxon>Bacteria</taxon>
        <taxon>Pseudomonadati</taxon>
        <taxon>Balneolota</taxon>
        <taxon>Balneolia</taxon>
        <taxon>Balneolales</taxon>
        <taxon>Balneolaceae</taxon>
        <taxon>Fodinibius</taxon>
    </lineage>
</organism>
<sequence>MQNFIQISFQQARSFYLVLILSVLVGLSACENPGSVGGDLTDPTSEVVQDTLIINGLTSVDATSYSGEQNFFSAGSFEDPLFGNMGATGYLKPNLPASSDTMKADGEMLLQIMYNLGQVSGDTVGTQRFDLYQINQYWRDRVLKVDDELTLGQKLGEFSVGSEDSLMINLSDIAPQWVDEYRTYAEDSKDDTTGSVDSTYKYEAHGLALVAQNSTKILPLYRDSTRFVIQHPEADTFDVSLNRWGYSLSRGSGSTFPQGSIPLHSTYESVLNFKELGIDRLDVQVSGLSRAILVLSENAEALEQSLSGEPSTTKRAKEQVAYLHLANPGGLPENIDPGAPLNSPTRLQGVYSAESETFRFDVTSLVENIIRNGFPEDREFFVTLPNNGVIKSTLIMTDDGQVPDGLKPKIIITSLKNIKN</sequence>
<gene>
    <name evidence="1" type="ORF">CK503_04990</name>
</gene>
<evidence type="ECO:0000313" key="1">
    <source>
        <dbReference type="EMBL" id="PAU94830.1"/>
    </source>
</evidence>
<dbReference type="EMBL" id="NSKE01000003">
    <property type="protein sequence ID" value="PAU94830.1"/>
    <property type="molecule type" value="Genomic_DNA"/>
</dbReference>
<dbReference type="AlphaFoldDB" id="A0A2A2GCB1"/>
<protein>
    <recommendedName>
        <fullName evidence="3">DUF4270 domain-containing protein</fullName>
    </recommendedName>
</protein>
<evidence type="ECO:0008006" key="3">
    <source>
        <dbReference type="Google" id="ProtNLM"/>
    </source>
</evidence>
<comment type="caution">
    <text evidence="1">The sequence shown here is derived from an EMBL/GenBank/DDBJ whole genome shotgun (WGS) entry which is preliminary data.</text>
</comment>
<proteinExistence type="predicted"/>
<dbReference type="Proteomes" id="UP000218831">
    <property type="component" value="Unassembled WGS sequence"/>
</dbReference>
<accession>A0A2A2GCB1</accession>
<name>A0A2A2GCB1_9BACT</name>
<evidence type="ECO:0000313" key="2">
    <source>
        <dbReference type="Proteomes" id="UP000218831"/>
    </source>
</evidence>
<reference evidence="1 2" key="1">
    <citation type="submission" date="2017-08" db="EMBL/GenBank/DDBJ databases">
        <title>Aliifodinibius alkalisoli sp. nov., isolated from saline alkaline soil.</title>
        <authorList>
            <person name="Liu D."/>
            <person name="Zhang G."/>
        </authorList>
    </citation>
    <scope>NUCLEOTIDE SEQUENCE [LARGE SCALE GENOMIC DNA]</scope>
    <source>
        <strain evidence="1 2">WN023</strain>
    </source>
</reference>